<dbReference type="InterPro" id="IPR021109">
    <property type="entry name" value="Peptidase_aspartic_dom_sf"/>
</dbReference>
<dbReference type="Gene3D" id="2.40.70.10">
    <property type="entry name" value="Acid Proteases"/>
    <property type="match status" value="1"/>
</dbReference>
<gene>
    <name evidence="2" type="ORF">HHI_15713</name>
</gene>
<protein>
    <recommendedName>
        <fullName evidence="4">TIGR02281 family clan AA aspartic protease</fullName>
    </recommendedName>
</protein>
<dbReference type="SUPFAM" id="SSF50630">
    <property type="entry name" value="Acid proteases"/>
    <property type="match status" value="1"/>
</dbReference>
<reference evidence="2 3" key="1">
    <citation type="submission" date="2013-04" db="EMBL/GenBank/DDBJ databases">
        <title>Hyphomonas hirschiana VP5 Genome Sequencing.</title>
        <authorList>
            <person name="Lai Q."/>
            <person name="Shao Z."/>
        </authorList>
    </citation>
    <scope>NUCLEOTIDE SEQUENCE [LARGE SCALE GENOMIC DNA]</scope>
    <source>
        <strain evidence="2 3">VP5</strain>
    </source>
</reference>
<dbReference type="EMBL" id="ARYI01000018">
    <property type="protein sequence ID" value="KCZ87510.1"/>
    <property type="molecule type" value="Genomic_DNA"/>
</dbReference>
<dbReference type="PATRIC" id="fig|1280951.3.peg.3171"/>
<name>A0A059FA85_9PROT</name>
<evidence type="ECO:0000313" key="3">
    <source>
        <dbReference type="Proteomes" id="UP000025061"/>
    </source>
</evidence>
<dbReference type="CDD" id="cd05483">
    <property type="entry name" value="retropepsin_like_bacteria"/>
    <property type="match status" value="1"/>
</dbReference>
<dbReference type="InterPro" id="IPR034122">
    <property type="entry name" value="Retropepsin-like_bacterial"/>
</dbReference>
<evidence type="ECO:0000313" key="2">
    <source>
        <dbReference type="EMBL" id="KCZ87510.1"/>
    </source>
</evidence>
<dbReference type="InterPro" id="IPR011969">
    <property type="entry name" value="Clan_AA_Asp_peptidase_C"/>
</dbReference>
<organism evidence="2 3">
    <name type="scientific">Hyphomonas hirschiana VP5</name>
    <dbReference type="NCBI Taxonomy" id="1280951"/>
    <lineage>
        <taxon>Bacteria</taxon>
        <taxon>Pseudomonadati</taxon>
        <taxon>Pseudomonadota</taxon>
        <taxon>Alphaproteobacteria</taxon>
        <taxon>Hyphomonadales</taxon>
        <taxon>Hyphomonadaceae</taxon>
        <taxon>Hyphomonas</taxon>
    </lineage>
</organism>
<accession>A0A059FA85</accession>
<dbReference type="Pfam" id="PF13975">
    <property type="entry name" value="gag-asp_proteas"/>
    <property type="match status" value="1"/>
</dbReference>
<dbReference type="NCBIfam" id="TIGR02281">
    <property type="entry name" value="clan_AA_DTGA"/>
    <property type="match status" value="1"/>
</dbReference>
<dbReference type="RefSeq" id="WP_011647093.1">
    <property type="nucleotide sequence ID" value="NZ_ARYI01000018.1"/>
</dbReference>
<evidence type="ECO:0000256" key="1">
    <source>
        <dbReference type="SAM" id="Phobius"/>
    </source>
</evidence>
<sequence length="180" mass="19723">MSAGKILSLIATAVAIAMVIGLYLAPKLREAEYQAALERQRETKNVVATASEPASSIHTRAAFIEREADGHYWTRADVTGTEVKFMVDTGASIVALTYRDAQRLGLKPEVLTYDSEIRTAGGVTYGAPVTLDSIRIGRVEVESVNAVVLRSELEQSLLGMTFLSELNSYEFRKGQLIIRQ</sequence>
<comment type="caution">
    <text evidence="2">The sequence shown here is derived from an EMBL/GenBank/DDBJ whole genome shotgun (WGS) entry which is preliminary data.</text>
</comment>
<dbReference type="Proteomes" id="UP000025061">
    <property type="component" value="Unassembled WGS sequence"/>
</dbReference>
<evidence type="ECO:0008006" key="4">
    <source>
        <dbReference type="Google" id="ProtNLM"/>
    </source>
</evidence>
<dbReference type="OrthoDB" id="7595324at2"/>
<dbReference type="AlphaFoldDB" id="A0A059FA85"/>
<keyword evidence="1" id="KW-0472">Membrane</keyword>
<feature type="transmembrane region" description="Helical" evidence="1">
    <location>
        <begin position="6"/>
        <end position="25"/>
    </location>
</feature>
<keyword evidence="1" id="KW-1133">Transmembrane helix</keyword>
<proteinExistence type="predicted"/>
<keyword evidence="1" id="KW-0812">Transmembrane</keyword>
<keyword evidence="3" id="KW-1185">Reference proteome</keyword>